<evidence type="ECO:0000256" key="1">
    <source>
        <dbReference type="SAM" id="Phobius"/>
    </source>
</evidence>
<protein>
    <submittedName>
        <fullName evidence="2">Uncharacterized protein</fullName>
    </submittedName>
</protein>
<reference evidence="2" key="1">
    <citation type="journal article" date="2023" name="bioRxiv">
        <title>Improved chromosome-level genome assembly for marigold (Tagetes erecta).</title>
        <authorList>
            <person name="Jiang F."/>
            <person name="Yuan L."/>
            <person name="Wang S."/>
            <person name="Wang H."/>
            <person name="Xu D."/>
            <person name="Wang A."/>
            <person name="Fan W."/>
        </authorList>
    </citation>
    <scope>NUCLEOTIDE SEQUENCE</scope>
    <source>
        <strain evidence="2">WSJ</strain>
        <tissue evidence="2">Leaf</tissue>
    </source>
</reference>
<sequence length="72" mass="8363">MSILSNISLLMSILVMYLFYSFVQLCYTNRLLGHQKEKHVRKMDVIKDAKVDVLGVTSIADKIGDEKLRWFV</sequence>
<accession>A0AAD8KPZ2</accession>
<evidence type="ECO:0000313" key="2">
    <source>
        <dbReference type="EMBL" id="KAK1427190.1"/>
    </source>
</evidence>
<keyword evidence="1" id="KW-0812">Transmembrane</keyword>
<comment type="caution">
    <text evidence="2">The sequence shown here is derived from an EMBL/GenBank/DDBJ whole genome shotgun (WGS) entry which is preliminary data.</text>
</comment>
<gene>
    <name evidence="2" type="ORF">QVD17_15873</name>
</gene>
<feature type="transmembrane region" description="Helical" evidence="1">
    <location>
        <begin position="6"/>
        <end position="27"/>
    </location>
</feature>
<dbReference type="Proteomes" id="UP001229421">
    <property type="component" value="Unassembled WGS sequence"/>
</dbReference>
<evidence type="ECO:0000313" key="3">
    <source>
        <dbReference type="Proteomes" id="UP001229421"/>
    </source>
</evidence>
<dbReference type="AlphaFoldDB" id="A0AAD8KPZ2"/>
<dbReference type="EMBL" id="JAUHHV010000004">
    <property type="protein sequence ID" value="KAK1427190.1"/>
    <property type="molecule type" value="Genomic_DNA"/>
</dbReference>
<keyword evidence="1" id="KW-0472">Membrane</keyword>
<proteinExistence type="predicted"/>
<name>A0AAD8KPZ2_TARER</name>
<keyword evidence="3" id="KW-1185">Reference proteome</keyword>
<organism evidence="2 3">
    <name type="scientific">Tagetes erecta</name>
    <name type="common">African marigold</name>
    <dbReference type="NCBI Taxonomy" id="13708"/>
    <lineage>
        <taxon>Eukaryota</taxon>
        <taxon>Viridiplantae</taxon>
        <taxon>Streptophyta</taxon>
        <taxon>Embryophyta</taxon>
        <taxon>Tracheophyta</taxon>
        <taxon>Spermatophyta</taxon>
        <taxon>Magnoliopsida</taxon>
        <taxon>eudicotyledons</taxon>
        <taxon>Gunneridae</taxon>
        <taxon>Pentapetalae</taxon>
        <taxon>asterids</taxon>
        <taxon>campanulids</taxon>
        <taxon>Asterales</taxon>
        <taxon>Asteraceae</taxon>
        <taxon>Asteroideae</taxon>
        <taxon>Heliantheae alliance</taxon>
        <taxon>Tageteae</taxon>
        <taxon>Tagetes</taxon>
    </lineage>
</organism>
<keyword evidence="1" id="KW-1133">Transmembrane helix</keyword>